<dbReference type="InterPro" id="IPR036465">
    <property type="entry name" value="vWFA_dom_sf"/>
</dbReference>
<feature type="domain" description="VWFA" evidence="2">
    <location>
        <begin position="351"/>
        <end position="547"/>
    </location>
</feature>
<dbReference type="SUPFAM" id="SSF53300">
    <property type="entry name" value="vWA-like"/>
    <property type="match status" value="1"/>
</dbReference>
<dbReference type="EMBL" id="JAERRC010000032">
    <property type="protein sequence ID" value="MBL0706617.1"/>
    <property type="molecule type" value="Genomic_DNA"/>
</dbReference>
<proteinExistence type="predicted"/>
<keyword evidence="1" id="KW-0812">Transmembrane</keyword>
<dbReference type="Proteomes" id="UP000639051">
    <property type="component" value="Unassembled WGS sequence"/>
</dbReference>
<keyword evidence="1" id="KW-0472">Membrane</keyword>
<feature type="transmembrane region" description="Helical" evidence="1">
    <location>
        <begin position="25"/>
        <end position="47"/>
    </location>
</feature>
<organism evidence="3 4">
    <name type="scientific">Sinomonas cellulolyticus</name>
    <dbReference type="NCBI Taxonomy" id="2801916"/>
    <lineage>
        <taxon>Bacteria</taxon>
        <taxon>Bacillati</taxon>
        <taxon>Actinomycetota</taxon>
        <taxon>Actinomycetes</taxon>
        <taxon>Micrococcales</taxon>
        <taxon>Micrococcaceae</taxon>
        <taxon>Sinomonas</taxon>
    </lineage>
</organism>
<evidence type="ECO:0000256" key="1">
    <source>
        <dbReference type="SAM" id="Phobius"/>
    </source>
</evidence>
<gene>
    <name evidence="3" type="ORF">JJE72_14065</name>
</gene>
<comment type="caution">
    <text evidence="3">The sequence shown here is derived from an EMBL/GenBank/DDBJ whole genome shotgun (WGS) entry which is preliminary data.</text>
</comment>
<evidence type="ECO:0000313" key="4">
    <source>
        <dbReference type="Proteomes" id="UP000639051"/>
    </source>
</evidence>
<keyword evidence="1" id="KW-1133">Transmembrane helix</keyword>
<dbReference type="Pfam" id="PF00092">
    <property type="entry name" value="VWA"/>
    <property type="match status" value="1"/>
</dbReference>
<evidence type="ECO:0000259" key="2">
    <source>
        <dbReference type="PROSITE" id="PS50234"/>
    </source>
</evidence>
<dbReference type="InterPro" id="IPR002035">
    <property type="entry name" value="VWF_A"/>
</dbReference>
<dbReference type="RefSeq" id="WP_189695266.1">
    <property type="nucleotide sequence ID" value="NZ_BNCM01000021.1"/>
</dbReference>
<accession>A0ABS1K6V3</accession>
<sequence>MAGRRVANRAELKTNRRARRRRSRLGAAVLVAAGALVVLGLAAWALVPRFMTASAPKCASTETYSLLTDSTTLAAVNKAVARVDPAACTAFKVDVAEQTDIAAKVGTGKGAPDLWLADSANRVGAVTAAPKPEIAVPSIAASPAVIVAPKGTAAPASWSAAFGGGNLQFGDPLSSASASAALSAAVAEGEAASAGQSALAASLGKLAQGAAQRSAATLTDSALLDSAERGTAPAVVAESSWISYASSHQTKLAAAVPGGKAAVIDYPIAVTSPDAGRRAGATGAAKALAAALGDDQGRADLTAAGLRAPGAGPLGGAGAQYSAGAVTVLAPSANGISRALKTWALQAVPFRSLVVMDVSGSMNLDAGGKTRMQLTQEAATTGLGMFPDTAQLGMWGFSIGLGGPGQDYKELDPIRRMDAVTDGKTQRQRLGTDIQSLGGLVGGGTGLYDTALAAFRTVKASYDPRAVNSVILFTDGANEKPNSISLDELLAALNREKDPAKPVIFVTIGITGDADADVLKQIAAATGGSSYVAKDPADIPKVFTEALVARAQ</sequence>
<evidence type="ECO:0000313" key="3">
    <source>
        <dbReference type="EMBL" id="MBL0706617.1"/>
    </source>
</evidence>
<keyword evidence="4" id="KW-1185">Reference proteome</keyword>
<protein>
    <submittedName>
        <fullName evidence="3">Substrate-binding domain-containing protein</fullName>
    </submittedName>
</protein>
<dbReference type="PROSITE" id="PS50234">
    <property type="entry name" value="VWFA"/>
    <property type="match status" value="1"/>
</dbReference>
<name>A0ABS1K6V3_9MICC</name>
<reference evidence="3 4" key="1">
    <citation type="submission" date="2021-01" db="EMBL/GenBank/DDBJ databases">
        <title>Genome public.</title>
        <authorList>
            <person name="Liu C."/>
            <person name="Sun Q."/>
        </authorList>
    </citation>
    <scope>NUCLEOTIDE SEQUENCE [LARGE SCALE GENOMIC DNA]</scope>
    <source>
        <strain evidence="3 4">JC656</strain>
    </source>
</reference>
<dbReference type="Gene3D" id="3.40.50.410">
    <property type="entry name" value="von Willebrand factor, type A domain"/>
    <property type="match status" value="1"/>
</dbReference>
<dbReference type="SMART" id="SM00327">
    <property type="entry name" value="VWA"/>
    <property type="match status" value="1"/>
</dbReference>